<dbReference type="Gene3D" id="2.60.200.20">
    <property type="match status" value="1"/>
</dbReference>
<dbReference type="InterPro" id="IPR008984">
    <property type="entry name" value="SMAD_FHA_dom_sf"/>
</dbReference>
<dbReference type="CDD" id="cd00060">
    <property type="entry name" value="FHA"/>
    <property type="match status" value="1"/>
</dbReference>
<organism evidence="3 4">
    <name type="scientific">Polarella glacialis</name>
    <name type="common">Dinoflagellate</name>
    <dbReference type="NCBI Taxonomy" id="89957"/>
    <lineage>
        <taxon>Eukaryota</taxon>
        <taxon>Sar</taxon>
        <taxon>Alveolata</taxon>
        <taxon>Dinophyceae</taxon>
        <taxon>Suessiales</taxon>
        <taxon>Suessiaceae</taxon>
        <taxon>Polarella</taxon>
    </lineage>
</organism>
<dbReference type="SUPFAM" id="SSF49879">
    <property type="entry name" value="SMAD/FHA domain"/>
    <property type="match status" value="1"/>
</dbReference>
<dbReference type="AlphaFoldDB" id="A0A813LGQ2"/>
<dbReference type="InterPro" id="IPR000253">
    <property type="entry name" value="FHA_dom"/>
</dbReference>
<sequence length="240" mass="24311">MAPSNGSGGDAANGPAVSFTLRFGSNGGPPQQFTLRPGAKKEQVIRIGRNPKGDIISDLSGVSFHHAELKLMGGRLCIVDLSSNATGLKVPGGAIARVKRGEDTEVIDGSVVVLPLKVKAEDGKTMEDLRMCFVVEYDTSAAGEAKSALSEAEEAEEAEKESTPPAPSKGSAEHQAEGEVEVAEAEADRATSAGARRSGVGAAAAVAAAAAPETGARLPLGEEGAGARPPGGAEGEVVYH</sequence>
<dbReference type="Proteomes" id="UP000626109">
    <property type="component" value="Unassembled WGS sequence"/>
</dbReference>
<evidence type="ECO:0000259" key="2">
    <source>
        <dbReference type="PROSITE" id="PS50006"/>
    </source>
</evidence>
<comment type="caution">
    <text evidence="3">The sequence shown here is derived from an EMBL/GenBank/DDBJ whole genome shotgun (WGS) entry which is preliminary data.</text>
</comment>
<dbReference type="Pfam" id="PF00498">
    <property type="entry name" value="FHA"/>
    <property type="match status" value="1"/>
</dbReference>
<reference evidence="3" key="1">
    <citation type="submission" date="2021-02" db="EMBL/GenBank/DDBJ databases">
        <authorList>
            <person name="Dougan E. K."/>
            <person name="Rhodes N."/>
            <person name="Thang M."/>
            <person name="Chan C."/>
        </authorList>
    </citation>
    <scope>NUCLEOTIDE SEQUENCE</scope>
</reference>
<gene>
    <name evidence="3" type="ORF">PGLA2088_LOCUS42660</name>
</gene>
<feature type="compositionally biased region" description="Low complexity" evidence="1">
    <location>
        <begin position="190"/>
        <end position="231"/>
    </location>
</feature>
<dbReference type="PROSITE" id="PS50006">
    <property type="entry name" value="FHA_DOMAIN"/>
    <property type="match status" value="1"/>
</dbReference>
<evidence type="ECO:0000313" key="4">
    <source>
        <dbReference type="Proteomes" id="UP000626109"/>
    </source>
</evidence>
<dbReference type="EMBL" id="CAJNNW010034432">
    <property type="protein sequence ID" value="CAE8722642.1"/>
    <property type="molecule type" value="Genomic_DNA"/>
</dbReference>
<proteinExistence type="predicted"/>
<evidence type="ECO:0000256" key="1">
    <source>
        <dbReference type="SAM" id="MobiDB-lite"/>
    </source>
</evidence>
<feature type="region of interest" description="Disordered" evidence="1">
    <location>
        <begin position="145"/>
        <end position="240"/>
    </location>
</feature>
<evidence type="ECO:0000313" key="3">
    <source>
        <dbReference type="EMBL" id="CAE8722642.1"/>
    </source>
</evidence>
<protein>
    <recommendedName>
        <fullName evidence="2">FHA domain-containing protein</fullName>
    </recommendedName>
</protein>
<name>A0A813LGQ2_POLGL</name>
<feature type="domain" description="FHA" evidence="2">
    <location>
        <begin position="45"/>
        <end position="86"/>
    </location>
</feature>
<accession>A0A813LGQ2</accession>